<name>A0A183KKU7_9TREM</name>
<evidence type="ECO:0000313" key="3">
    <source>
        <dbReference type="Proteomes" id="UP000279833"/>
    </source>
</evidence>
<organism evidence="4">
    <name type="scientific">Schistosoma curassoni</name>
    <dbReference type="NCBI Taxonomy" id="6186"/>
    <lineage>
        <taxon>Eukaryota</taxon>
        <taxon>Metazoa</taxon>
        <taxon>Spiralia</taxon>
        <taxon>Lophotrochozoa</taxon>
        <taxon>Platyhelminthes</taxon>
        <taxon>Trematoda</taxon>
        <taxon>Digenea</taxon>
        <taxon>Strigeidida</taxon>
        <taxon>Schistosomatoidea</taxon>
        <taxon>Schistosomatidae</taxon>
        <taxon>Schistosoma</taxon>
    </lineage>
</organism>
<feature type="chain" id="PRO_5043140883" evidence="1">
    <location>
        <begin position="27"/>
        <end position="140"/>
    </location>
</feature>
<feature type="signal peptide" evidence="1">
    <location>
        <begin position="1"/>
        <end position="26"/>
    </location>
</feature>
<protein>
    <submittedName>
        <fullName evidence="4">EF-hand domain-containing protein</fullName>
    </submittedName>
</protein>
<dbReference type="WBParaSite" id="SCUD_0001566301-mRNA-1">
    <property type="protein sequence ID" value="SCUD_0001566301-mRNA-1"/>
    <property type="gene ID" value="SCUD_0001566301"/>
</dbReference>
<sequence length="140" mass="16669">MRYIFSSSLPIPLYLAIALLYEFFDCQDICEKPQLQHRKAVIFGNGSYQYVSFQSNFNPHTQSHHYKYSMRINLNQSRPFVNESLKRYYNYRKDIEPKFPFQVYDIDVNKFGIVSIDELFAVTWFSKVKYSGTRESTSNI</sequence>
<evidence type="ECO:0000256" key="1">
    <source>
        <dbReference type="SAM" id="SignalP"/>
    </source>
</evidence>
<evidence type="ECO:0000313" key="4">
    <source>
        <dbReference type="WBParaSite" id="SCUD_0001566301-mRNA-1"/>
    </source>
</evidence>
<gene>
    <name evidence="2" type="ORF">SCUD_LOCUS15660</name>
</gene>
<proteinExistence type="predicted"/>
<dbReference type="EMBL" id="UZAK01037832">
    <property type="protein sequence ID" value="VDP59783.1"/>
    <property type="molecule type" value="Genomic_DNA"/>
</dbReference>
<dbReference type="AlphaFoldDB" id="A0A183KKU7"/>
<accession>A0A183KKU7</accession>
<keyword evidence="3" id="KW-1185">Reference proteome</keyword>
<reference evidence="4" key="1">
    <citation type="submission" date="2016-06" db="UniProtKB">
        <authorList>
            <consortium name="WormBaseParasite"/>
        </authorList>
    </citation>
    <scope>IDENTIFICATION</scope>
</reference>
<keyword evidence="1" id="KW-0732">Signal</keyword>
<reference evidence="2 3" key="2">
    <citation type="submission" date="2018-11" db="EMBL/GenBank/DDBJ databases">
        <authorList>
            <consortium name="Pathogen Informatics"/>
        </authorList>
    </citation>
    <scope>NUCLEOTIDE SEQUENCE [LARGE SCALE GENOMIC DNA]</scope>
    <source>
        <strain evidence="2">Dakar</strain>
        <strain evidence="3">Dakar, Senegal</strain>
    </source>
</reference>
<dbReference type="Proteomes" id="UP000279833">
    <property type="component" value="Unassembled WGS sequence"/>
</dbReference>
<evidence type="ECO:0000313" key="2">
    <source>
        <dbReference type="EMBL" id="VDP59783.1"/>
    </source>
</evidence>